<feature type="transmembrane region" description="Helical" evidence="7">
    <location>
        <begin position="6"/>
        <end position="26"/>
    </location>
</feature>
<evidence type="ECO:0000256" key="7">
    <source>
        <dbReference type="HAMAP-Rule" id="MF_00038"/>
    </source>
</evidence>
<dbReference type="PROSITE" id="PS01347">
    <property type="entry name" value="MRAY_1"/>
    <property type="match status" value="1"/>
</dbReference>
<evidence type="ECO:0000256" key="3">
    <source>
        <dbReference type="ARBA" id="ARBA00022679"/>
    </source>
</evidence>
<feature type="transmembrane region" description="Helical" evidence="7">
    <location>
        <begin position="222"/>
        <end position="239"/>
    </location>
</feature>
<keyword evidence="7" id="KW-0131">Cell cycle</keyword>
<keyword evidence="7 9" id="KW-0460">Magnesium</keyword>
<feature type="transmembrane region" description="Helical" evidence="7">
    <location>
        <begin position="153"/>
        <end position="175"/>
    </location>
</feature>
<proteinExistence type="inferred from homology"/>
<keyword evidence="3 7" id="KW-0808">Transferase</keyword>
<keyword evidence="7" id="KW-0573">Peptidoglycan synthesis</keyword>
<dbReference type="EC" id="2.7.8.13" evidence="7 8"/>
<feature type="transmembrane region" description="Helical" evidence="7">
    <location>
        <begin position="246"/>
        <end position="266"/>
    </location>
</feature>
<dbReference type="Pfam" id="PF00953">
    <property type="entry name" value="Glycos_transf_4"/>
    <property type="match status" value="1"/>
</dbReference>
<dbReference type="KEGG" id="ima:PO878_12015"/>
<evidence type="ECO:0000256" key="6">
    <source>
        <dbReference type="ARBA" id="ARBA00023136"/>
    </source>
</evidence>
<keyword evidence="7" id="KW-0133">Cell shape</keyword>
<evidence type="ECO:0000313" key="11">
    <source>
        <dbReference type="Proteomes" id="UP001216390"/>
    </source>
</evidence>
<comment type="cofactor">
    <cofactor evidence="7 9">
        <name>Mg(2+)</name>
        <dbReference type="ChEBI" id="CHEBI:18420"/>
    </cofactor>
</comment>
<comment type="catalytic activity">
    <reaction evidence="7">
        <text>UDP-N-acetyl-alpha-D-muramoyl-L-alanyl-gamma-D-glutamyl-meso-2,6-diaminopimeloyl-D-alanyl-D-alanine + di-trans,octa-cis-undecaprenyl phosphate = di-trans,octa-cis-undecaprenyl diphospho-N-acetyl-alpha-D-muramoyl-L-alanyl-D-glutamyl-meso-2,6-diaminopimeloyl-D-alanyl-D-alanine + UMP</text>
        <dbReference type="Rhea" id="RHEA:28386"/>
        <dbReference type="ChEBI" id="CHEBI:57865"/>
        <dbReference type="ChEBI" id="CHEBI:60392"/>
        <dbReference type="ChEBI" id="CHEBI:61386"/>
        <dbReference type="ChEBI" id="CHEBI:61387"/>
        <dbReference type="EC" id="2.7.8.13"/>
    </reaction>
</comment>
<dbReference type="AlphaFoldDB" id="A0AAE9Y3D2"/>
<evidence type="ECO:0000256" key="1">
    <source>
        <dbReference type="ARBA" id="ARBA00004141"/>
    </source>
</evidence>
<keyword evidence="7 9" id="KW-0479">Metal-binding</keyword>
<comment type="pathway">
    <text evidence="7">Cell wall biogenesis; peptidoglycan biosynthesis.</text>
</comment>
<evidence type="ECO:0000256" key="2">
    <source>
        <dbReference type="ARBA" id="ARBA00005583"/>
    </source>
</evidence>
<dbReference type="GO" id="GO:0071555">
    <property type="term" value="P:cell wall organization"/>
    <property type="evidence" value="ECO:0007669"/>
    <property type="project" value="UniProtKB-KW"/>
</dbReference>
<dbReference type="InterPro" id="IPR000715">
    <property type="entry name" value="Glycosyl_transferase_4"/>
</dbReference>
<dbReference type="PANTHER" id="PTHR22926">
    <property type="entry name" value="PHOSPHO-N-ACETYLMURAMOYL-PENTAPEPTIDE-TRANSFERASE"/>
    <property type="match status" value="1"/>
</dbReference>
<dbReference type="GO" id="GO:0009252">
    <property type="term" value="P:peptidoglycan biosynthetic process"/>
    <property type="evidence" value="ECO:0007669"/>
    <property type="project" value="UniProtKB-UniRule"/>
</dbReference>
<dbReference type="Pfam" id="PF10555">
    <property type="entry name" value="MraY_sig1"/>
    <property type="match status" value="1"/>
</dbReference>
<dbReference type="PANTHER" id="PTHR22926:SF5">
    <property type="entry name" value="PHOSPHO-N-ACETYLMURAMOYL-PENTAPEPTIDE-TRANSFERASE HOMOLOG"/>
    <property type="match status" value="1"/>
</dbReference>
<dbReference type="GO" id="GO:0008963">
    <property type="term" value="F:phospho-N-acetylmuramoyl-pentapeptide-transferase activity"/>
    <property type="evidence" value="ECO:0007669"/>
    <property type="project" value="UniProtKB-UniRule"/>
</dbReference>
<dbReference type="InterPro" id="IPR003524">
    <property type="entry name" value="PNAcMuramoyl-5peptid_Trfase"/>
</dbReference>
<evidence type="ECO:0000313" key="10">
    <source>
        <dbReference type="EMBL" id="WCO65224.1"/>
    </source>
</evidence>
<accession>A0AAE9Y3D2</accession>
<dbReference type="Proteomes" id="UP001216390">
    <property type="component" value="Chromosome"/>
</dbReference>
<dbReference type="HAMAP" id="MF_00038">
    <property type="entry name" value="MraY"/>
    <property type="match status" value="1"/>
</dbReference>
<dbReference type="InterPro" id="IPR018480">
    <property type="entry name" value="PNAcMuramoyl-5peptid_Trfase_CS"/>
</dbReference>
<gene>
    <name evidence="7 10" type="primary">mraY</name>
    <name evidence="10" type="ORF">PO878_12015</name>
</gene>
<keyword evidence="6 7" id="KW-0472">Membrane</keyword>
<feature type="binding site" evidence="9">
    <location>
        <position position="250"/>
    </location>
    <ligand>
        <name>Mg(2+)</name>
        <dbReference type="ChEBI" id="CHEBI:18420"/>
    </ligand>
</feature>
<keyword evidence="7" id="KW-0961">Cell wall biogenesis/degradation</keyword>
<keyword evidence="7" id="KW-0132">Cell division</keyword>
<organism evidence="10 11">
    <name type="scientific">Iamia majanohamensis</name>
    <dbReference type="NCBI Taxonomy" id="467976"/>
    <lineage>
        <taxon>Bacteria</taxon>
        <taxon>Bacillati</taxon>
        <taxon>Actinomycetota</taxon>
        <taxon>Acidimicrobiia</taxon>
        <taxon>Acidimicrobiales</taxon>
        <taxon>Iamiaceae</taxon>
        <taxon>Iamia</taxon>
    </lineage>
</organism>
<evidence type="ECO:0000256" key="5">
    <source>
        <dbReference type="ARBA" id="ARBA00022989"/>
    </source>
</evidence>
<reference evidence="10" key="1">
    <citation type="submission" date="2023-01" db="EMBL/GenBank/DDBJ databases">
        <title>The diversity of Class Acidimicrobiia in South China Sea sediment environments and the proposal of Iamia marina sp. nov., a novel species of the genus Iamia.</title>
        <authorList>
            <person name="He Y."/>
            <person name="Tian X."/>
        </authorList>
    </citation>
    <scope>NUCLEOTIDE SEQUENCE</scope>
    <source>
        <strain evidence="10">DSM 19957</strain>
    </source>
</reference>
<dbReference type="GO" id="GO:0051301">
    <property type="term" value="P:cell division"/>
    <property type="evidence" value="ECO:0007669"/>
    <property type="project" value="UniProtKB-KW"/>
</dbReference>
<keyword evidence="4 7" id="KW-0812">Transmembrane</keyword>
<dbReference type="CDD" id="cd06852">
    <property type="entry name" value="GT_MraY"/>
    <property type="match status" value="1"/>
</dbReference>
<feature type="transmembrane region" description="Helical" evidence="7">
    <location>
        <begin position="182"/>
        <end position="202"/>
    </location>
</feature>
<dbReference type="EMBL" id="CP116942">
    <property type="protein sequence ID" value="WCO65224.1"/>
    <property type="molecule type" value="Genomic_DNA"/>
</dbReference>
<dbReference type="PROSITE" id="PS01348">
    <property type="entry name" value="MRAY_2"/>
    <property type="match status" value="1"/>
</dbReference>
<comment type="subcellular location">
    <subcellularLocation>
        <location evidence="7">Cell membrane</location>
        <topology evidence="7">Multi-pass membrane protein</topology>
    </subcellularLocation>
    <subcellularLocation>
        <location evidence="1">Membrane</location>
        <topology evidence="1">Multi-pass membrane protein</topology>
    </subcellularLocation>
</comment>
<comment type="function">
    <text evidence="7">Catalyzes the initial step of the lipid cycle reactions in the biosynthesis of the cell wall peptidoglycan: transfers peptidoglycan precursor phospho-MurNAc-pentapeptide from UDP-MurNAc-pentapeptide onto the lipid carrier undecaprenyl phosphate, yielding undecaprenyl-pyrophosphoryl-MurNAc-pentapeptide, known as lipid I.</text>
</comment>
<dbReference type="GO" id="GO:0005886">
    <property type="term" value="C:plasma membrane"/>
    <property type="evidence" value="ECO:0007669"/>
    <property type="project" value="UniProtKB-SubCell"/>
</dbReference>
<feature type="transmembrane region" description="Helical" evidence="7">
    <location>
        <begin position="47"/>
        <end position="68"/>
    </location>
</feature>
<dbReference type="GO" id="GO:0046872">
    <property type="term" value="F:metal ion binding"/>
    <property type="evidence" value="ECO:0007669"/>
    <property type="project" value="UniProtKB-KW"/>
</dbReference>
<keyword evidence="7" id="KW-1003">Cell membrane</keyword>
<evidence type="ECO:0000256" key="9">
    <source>
        <dbReference type="PIRSR" id="PIRSR600715-1"/>
    </source>
</evidence>
<name>A0AAE9Y3D2_9ACTN</name>
<comment type="similarity">
    <text evidence="2 7">Belongs to the glycosyltransferase 4 family. MraY subfamily.</text>
</comment>
<feature type="transmembrane region" description="Helical" evidence="7">
    <location>
        <begin position="74"/>
        <end position="96"/>
    </location>
</feature>
<protein>
    <recommendedName>
        <fullName evidence="7 8">Phospho-N-acetylmuramoyl-pentapeptide-transferase</fullName>
        <ecNumber evidence="7 8">2.7.8.13</ecNumber>
    </recommendedName>
    <alternativeName>
        <fullName evidence="7">UDP-MurNAc-pentapeptide phosphotransferase</fullName>
    </alternativeName>
</protein>
<dbReference type="GO" id="GO:0008360">
    <property type="term" value="P:regulation of cell shape"/>
    <property type="evidence" value="ECO:0007669"/>
    <property type="project" value="UniProtKB-KW"/>
</dbReference>
<dbReference type="NCBIfam" id="TIGR00445">
    <property type="entry name" value="mraY"/>
    <property type="match status" value="1"/>
</dbReference>
<sequence>MIALLMAAGVALACSLVGTRFLIVWLRQRGIGQPIHEDVPDAHKGKAGTPTMGGIAIVVGAVVGYLVAHTRQGLPFTASGLLLVGLIIGAGAVGMADDWIKISQERNLGLSKAAKSIGLLTVAVGFSVLAVTVTDVHTNLSFTRFDNFEDLDLGPVLWCVWAVLLIVGCTNAVNLTDGLDGLAGGSAIFGFAAFTVIAFWAFRNAGQAGALANYQIPDALDLAVVAAALVGSTTGFLWWNATPARIFMGDTGSLAIGGGLAGLALLLNTQLLLPIIGGLFVFETMSVIVQVAAFRAFGKRPFRMAPIHHHYEFAGWPQTTIIVRFWILAGLSTAIALGLYLADYIHLTGQ</sequence>
<keyword evidence="5 7" id="KW-1133">Transmembrane helix</keyword>
<evidence type="ECO:0000256" key="4">
    <source>
        <dbReference type="ARBA" id="ARBA00022692"/>
    </source>
</evidence>
<feature type="transmembrane region" description="Helical" evidence="7">
    <location>
        <begin position="117"/>
        <end position="133"/>
    </location>
</feature>
<keyword evidence="11" id="KW-1185">Reference proteome</keyword>
<feature type="transmembrane region" description="Helical" evidence="7">
    <location>
        <begin position="321"/>
        <end position="342"/>
    </location>
</feature>
<feature type="binding site" evidence="9">
    <location>
        <position position="174"/>
    </location>
    <ligand>
        <name>Mg(2+)</name>
        <dbReference type="ChEBI" id="CHEBI:18420"/>
    </ligand>
</feature>
<evidence type="ECO:0000256" key="8">
    <source>
        <dbReference type="NCBIfam" id="TIGR00445"/>
    </source>
</evidence>